<dbReference type="GO" id="GO:0016747">
    <property type="term" value="F:acyltransferase activity, transferring groups other than amino-acyl groups"/>
    <property type="evidence" value="ECO:0007669"/>
    <property type="project" value="InterPro"/>
</dbReference>
<dbReference type="InterPro" id="IPR002656">
    <property type="entry name" value="Acyl_transf_3_dom"/>
</dbReference>
<evidence type="ECO:0000259" key="2">
    <source>
        <dbReference type="Pfam" id="PF01757"/>
    </source>
</evidence>
<dbReference type="PANTHER" id="PTHR23028">
    <property type="entry name" value="ACETYLTRANSFERASE"/>
    <property type="match status" value="1"/>
</dbReference>
<organism evidence="3 4">
    <name type="scientific">Brasilonema sennae CENA114</name>
    <dbReference type="NCBI Taxonomy" id="415709"/>
    <lineage>
        <taxon>Bacteria</taxon>
        <taxon>Bacillati</taxon>
        <taxon>Cyanobacteriota</taxon>
        <taxon>Cyanophyceae</taxon>
        <taxon>Nostocales</taxon>
        <taxon>Scytonemataceae</taxon>
        <taxon>Brasilonema</taxon>
        <taxon>Bromeliae group (in: Brasilonema)</taxon>
    </lineage>
</organism>
<dbReference type="InterPro" id="IPR050879">
    <property type="entry name" value="Acyltransferase_3"/>
</dbReference>
<keyword evidence="3" id="KW-0012">Acyltransferase</keyword>
<feature type="transmembrane region" description="Helical" evidence="1">
    <location>
        <begin position="12"/>
        <end position="29"/>
    </location>
</feature>
<keyword evidence="1" id="KW-1133">Transmembrane helix</keyword>
<keyword evidence="3" id="KW-0808">Transferase</keyword>
<feature type="transmembrane region" description="Helical" evidence="1">
    <location>
        <begin position="246"/>
        <end position="265"/>
    </location>
</feature>
<keyword evidence="1" id="KW-0812">Transmembrane</keyword>
<sequence>MSAKRLNLIQVYRGLAAVLVVLAHTDLIYNQNLNQNFLFKITTFGGSGVDFFFVLSGFIMFYIHQKDIGHQNQLGTFLFKRFTRIYPLYWVVLTSKIFASFILFDKSNIKDIGIGEFIKAFLLFPQDRQILSSTFLGVSWTLSFEIFFYLMFALLIALKPQFSFPIIIAWLSGVFFHFIGILQLPQNNILLQFVFSELNLEFVLGCFAAYALLSQKISNGIPFIYVGIFLYTLSAIDYFYKFLGVSSVMTFGIACTLLVVGGASLELRKTINVPNLLLFLGNASYSIYLAHGFFINQITKVLKKLPFNIFQNLVFADVLGFLFAIIAIICGCLIYLYIEKPLLTFFKPKAVTT</sequence>
<dbReference type="PANTHER" id="PTHR23028:SF131">
    <property type="entry name" value="BLR2367 PROTEIN"/>
    <property type="match status" value="1"/>
</dbReference>
<feature type="domain" description="Acyltransferase 3" evidence="2">
    <location>
        <begin position="11"/>
        <end position="335"/>
    </location>
</feature>
<proteinExistence type="predicted"/>
<feature type="transmembrane region" description="Helical" evidence="1">
    <location>
        <begin position="220"/>
        <end position="240"/>
    </location>
</feature>
<evidence type="ECO:0000313" key="3">
    <source>
        <dbReference type="EMBL" id="QDL09353.1"/>
    </source>
</evidence>
<reference evidence="3 4" key="1">
    <citation type="submission" date="2018-06" db="EMBL/GenBank/DDBJ databases">
        <title>Comparative genomics of Brasilonema spp. strains.</title>
        <authorList>
            <person name="Alvarenga D.O."/>
            <person name="Fiore M.F."/>
            <person name="Varani A.M."/>
        </authorList>
    </citation>
    <scope>NUCLEOTIDE SEQUENCE [LARGE SCALE GENOMIC DNA]</scope>
    <source>
        <strain evidence="3 4">CENA114</strain>
    </source>
</reference>
<protein>
    <submittedName>
        <fullName evidence="3">Acyltransferase</fullName>
    </submittedName>
</protein>
<gene>
    <name evidence="3" type="ORF">DP114_16875</name>
</gene>
<feature type="transmembrane region" description="Helical" evidence="1">
    <location>
        <begin position="318"/>
        <end position="338"/>
    </location>
</feature>
<accession>A0A856MDU3</accession>
<dbReference type="EMBL" id="CP030118">
    <property type="protein sequence ID" value="QDL09353.1"/>
    <property type="molecule type" value="Genomic_DNA"/>
</dbReference>
<evidence type="ECO:0000256" key="1">
    <source>
        <dbReference type="SAM" id="Phobius"/>
    </source>
</evidence>
<dbReference type="AlphaFoldDB" id="A0A856MDU3"/>
<keyword evidence="4" id="KW-1185">Reference proteome</keyword>
<feature type="transmembrane region" description="Helical" evidence="1">
    <location>
        <begin position="189"/>
        <end position="213"/>
    </location>
</feature>
<dbReference type="Proteomes" id="UP000503129">
    <property type="component" value="Chromosome"/>
</dbReference>
<feature type="transmembrane region" description="Helical" evidence="1">
    <location>
        <begin position="277"/>
        <end position="298"/>
    </location>
</feature>
<dbReference type="GO" id="GO:0016020">
    <property type="term" value="C:membrane"/>
    <property type="evidence" value="ECO:0007669"/>
    <property type="project" value="TreeGrafter"/>
</dbReference>
<name>A0A856MDU3_9CYAN</name>
<dbReference type="Pfam" id="PF01757">
    <property type="entry name" value="Acyl_transf_3"/>
    <property type="match status" value="1"/>
</dbReference>
<dbReference type="KEGG" id="bsen:DP114_16875"/>
<evidence type="ECO:0000313" key="4">
    <source>
        <dbReference type="Proteomes" id="UP000503129"/>
    </source>
</evidence>
<feature type="transmembrane region" description="Helical" evidence="1">
    <location>
        <begin position="162"/>
        <end position="183"/>
    </location>
</feature>
<dbReference type="GO" id="GO:0000271">
    <property type="term" value="P:polysaccharide biosynthetic process"/>
    <property type="evidence" value="ECO:0007669"/>
    <property type="project" value="TreeGrafter"/>
</dbReference>
<feature type="transmembrane region" description="Helical" evidence="1">
    <location>
        <begin position="130"/>
        <end position="155"/>
    </location>
</feature>
<feature type="transmembrane region" description="Helical" evidence="1">
    <location>
        <begin position="85"/>
        <end position="104"/>
    </location>
</feature>
<keyword evidence="1" id="KW-0472">Membrane</keyword>
<feature type="transmembrane region" description="Helical" evidence="1">
    <location>
        <begin position="41"/>
        <end position="64"/>
    </location>
</feature>